<gene>
    <name evidence="2" type="ORF">GCM10009801_17010</name>
</gene>
<comment type="caution">
    <text evidence="2">The sequence shown here is derived from an EMBL/GenBank/DDBJ whole genome shotgun (WGS) entry which is preliminary data.</text>
</comment>
<evidence type="ECO:0000256" key="1">
    <source>
        <dbReference type="SAM" id="MobiDB-lite"/>
    </source>
</evidence>
<name>A0ABP5HBG9_9ACTN</name>
<feature type="region of interest" description="Disordered" evidence="1">
    <location>
        <begin position="106"/>
        <end position="130"/>
    </location>
</feature>
<accession>A0ABP5HBG9</accession>
<keyword evidence="3" id="KW-1185">Reference proteome</keyword>
<sequence length="130" mass="14082">MRADIVEVVRSFESEGRVLFAQAGAGAVVLVPEDSGCAIVVQERGDALTVRTGLDIEIGLDPEEAEFPALLREVLTALQRGEAAERLSTVYRNRLAPAGYTVEYPGGSMSEHGDRPGRQFTVRLPPWNGE</sequence>
<organism evidence="2 3">
    <name type="scientific">Streptomyces albiaxialis</name>
    <dbReference type="NCBI Taxonomy" id="329523"/>
    <lineage>
        <taxon>Bacteria</taxon>
        <taxon>Bacillati</taxon>
        <taxon>Actinomycetota</taxon>
        <taxon>Actinomycetes</taxon>
        <taxon>Kitasatosporales</taxon>
        <taxon>Streptomycetaceae</taxon>
        <taxon>Streptomyces</taxon>
    </lineage>
</organism>
<evidence type="ECO:0000313" key="2">
    <source>
        <dbReference type="EMBL" id="GAA2068616.1"/>
    </source>
</evidence>
<evidence type="ECO:0000313" key="3">
    <source>
        <dbReference type="Proteomes" id="UP001500016"/>
    </source>
</evidence>
<dbReference type="RefSeq" id="WP_344525721.1">
    <property type="nucleotide sequence ID" value="NZ_BAAAPE010000005.1"/>
</dbReference>
<reference evidence="3" key="1">
    <citation type="journal article" date="2019" name="Int. J. Syst. Evol. Microbiol.">
        <title>The Global Catalogue of Microorganisms (GCM) 10K type strain sequencing project: providing services to taxonomists for standard genome sequencing and annotation.</title>
        <authorList>
            <consortium name="The Broad Institute Genomics Platform"/>
            <consortium name="The Broad Institute Genome Sequencing Center for Infectious Disease"/>
            <person name="Wu L."/>
            <person name="Ma J."/>
        </authorList>
    </citation>
    <scope>NUCLEOTIDE SEQUENCE [LARGE SCALE GENOMIC DNA]</scope>
    <source>
        <strain evidence="3">JCM 15478</strain>
    </source>
</reference>
<protein>
    <submittedName>
        <fullName evidence="2">Uncharacterized protein</fullName>
    </submittedName>
</protein>
<proteinExistence type="predicted"/>
<dbReference type="Proteomes" id="UP001500016">
    <property type="component" value="Unassembled WGS sequence"/>
</dbReference>
<dbReference type="EMBL" id="BAAAPE010000005">
    <property type="protein sequence ID" value="GAA2068616.1"/>
    <property type="molecule type" value="Genomic_DNA"/>
</dbReference>